<dbReference type="InterPro" id="IPR011990">
    <property type="entry name" value="TPR-like_helical_dom_sf"/>
</dbReference>
<reference evidence="1" key="1">
    <citation type="submission" date="2021-02" db="EMBL/GenBank/DDBJ databases">
        <authorList>
            <person name="Nowell W R."/>
        </authorList>
    </citation>
    <scope>NUCLEOTIDE SEQUENCE</scope>
</reference>
<evidence type="ECO:0000313" key="1">
    <source>
        <dbReference type="EMBL" id="CAF0990443.1"/>
    </source>
</evidence>
<dbReference type="Proteomes" id="UP000663829">
    <property type="component" value="Unassembled WGS sequence"/>
</dbReference>
<dbReference type="EMBL" id="CAJOBC010003006">
    <property type="protein sequence ID" value="CAF3762462.1"/>
    <property type="molecule type" value="Genomic_DNA"/>
</dbReference>
<sequence length="243" mass="28918">MIAIRRRLHFLISKELSHAHMWLYQRDDGEYAYSYYESIPDRFTELSTQIDYANKVSCCYYYLGRLLCDNNEEKTSHLHAALKNYPKTETNSYELTHCYILLGGINKNKSDFNEAILNYKSATGFGSKYKNQCCIARLIYSYGTVRIILQKQNFIGSFSISLRECHEKLEHFFERFNGISNEDIFYDYDVIVDAYEHDVDVRHPTRDSTKYLDYQSATNSDYDKWTWVIRALFWPKTFSAFWH</sequence>
<keyword evidence="3" id="KW-1185">Reference proteome</keyword>
<dbReference type="AlphaFoldDB" id="A0A814FWM3"/>
<gene>
    <name evidence="1" type="ORF">GPM918_LOCUS13225</name>
    <name evidence="2" type="ORF">SRO942_LOCUS13225</name>
</gene>
<dbReference type="EMBL" id="CAJNOQ010003006">
    <property type="protein sequence ID" value="CAF0990443.1"/>
    <property type="molecule type" value="Genomic_DNA"/>
</dbReference>
<accession>A0A814FWM3</accession>
<comment type="caution">
    <text evidence="1">The sequence shown here is derived from an EMBL/GenBank/DDBJ whole genome shotgun (WGS) entry which is preliminary data.</text>
</comment>
<evidence type="ECO:0000313" key="2">
    <source>
        <dbReference type="EMBL" id="CAF3762462.1"/>
    </source>
</evidence>
<proteinExistence type="predicted"/>
<organism evidence="1 3">
    <name type="scientific">Didymodactylos carnosus</name>
    <dbReference type="NCBI Taxonomy" id="1234261"/>
    <lineage>
        <taxon>Eukaryota</taxon>
        <taxon>Metazoa</taxon>
        <taxon>Spiralia</taxon>
        <taxon>Gnathifera</taxon>
        <taxon>Rotifera</taxon>
        <taxon>Eurotatoria</taxon>
        <taxon>Bdelloidea</taxon>
        <taxon>Philodinida</taxon>
        <taxon>Philodinidae</taxon>
        <taxon>Didymodactylos</taxon>
    </lineage>
</organism>
<protein>
    <submittedName>
        <fullName evidence="1">Uncharacterized protein</fullName>
    </submittedName>
</protein>
<dbReference type="Gene3D" id="1.25.40.10">
    <property type="entry name" value="Tetratricopeptide repeat domain"/>
    <property type="match status" value="1"/>
</dbReference>
<evidence type="ECO:0000313" key="3">
    <source>
        <dbReference type="Proteomes" id="UP000663829"/>
    </source>
</evidence>
<name>A0A814FWM3_9BILA</name>
<dbReference type="Proteomes" id="UP000681722">
    <property type="component" value="Unassembled WGS sequence"/>
</dbReference>